<sequence>MGTINNILIVKVNNVSNTASINFGNTINVGNDSLTKTLGGSSPIGDFPRNLDFERNIYIDPDLLDQND</sequence>
<evidence type="ECO:0000313" key="2">
    <source>
        <dbReference type="Proteomes" id="UP000538292"/>
    </source>
</evidence>
<dbReference type="InterPro" id="IPR019618">
    <property type="entry name" value="Spore_germination_GerPA"/>
</dbReference>
<dbReference type="AlphaFoldDB" id="A0A7W1XPW5"/>
<proteinExistence type="predicted"/>
<organism evidence="1 2">
    <name type="scientific">Thermoactinomyces mirandus</name>
    <dbReference type="NCBI Taxonomy" id="2756294"/>
    <lineage>
        <taxon>Bacteria</taxon>
        <taxon>Bacillati</taxon>
        <taxon>Bacillota</taxon>
        <taxon>Bacilli</taxon>
        <taxon>Bacillales</taxon>
        <taxon>Thermoactinomycetaceae</taxon>
        <taxon>Thermoactinomyces</taxon>
    </lineage>
</organism>
<protein>
    <submittedName>
        <fullName evidence="1">Spore germination protein</fullName>
    </submittedName>
</protein>
<dbReference type="EMBL" id="JACEOL010000004">
    <property type="protein sequence ID" value="MBA4601107.1"/>
    <property type="molecule type" value="Genomic_DNA"/>
</dbReference>
<dbReference type="RefSeq" id="WP_181737238.1">
    <property type="nucleotide sequence ID" value="NZ_JACEOL010000004.1"/>
</dbReference>
<name>A0A7W1XPW5_9BACL</name>
<dbReference type="Pfam" id="PF10676">
    <property type="entry name" value="gerPA"/>
    <property type="match status" value="1"/>
</dbReference>
<keyword evidence="2" id="KW-1185">Reference proteome</keyword>
<gene>
    <name evidence="1" type="ORF">H2C83_01945</name>
</gene>
<accession>A0A7W1XPW5</accession>
<comment type="caution">
    <text evidence="1">The sequence shown here is derived from an EMBL/GenBank/DDBJ whole genome shotgun (WGS) entry which is preliminary data.</text>
</comment>
<dbReference type="Proteomes" id="UP000538292">
    <property type="component" value="Unassembled WGS sequence"/>
</dbReference>
<reference evidence="1 2" key="1">
    <citation type="submission" date="2020-07" db="EMBL/GenBank/DDBJ databases">
        <title>Thermoactinomyces phylogeny.</title>
        <authorList>
            <person name="Dunlap C."/>
        </authorList>
    </citation>
    <scope>NUCLEOTIDE SEQUENCE [LARGE SCALE GENOMIC DNA]</scope>
    <source>
        <strain evidence="1 2">AMNI-1</strain>
    </source>
</reference>
<evidence type="ECO:0000313" key="1">
    <source>
        <dbReference type="EMBL" id="MBA4601107.1"/>
    </source>
</evidence>